<protein>
    <recommendedName>
        <fullName evidence="3">SAF domain-containing protein</fullName>
    </recommendedName>
</protein>
<dbReference type="RefSeq" id="WP_123737991.1">
    <property type="nucleotide sequence ID" value="NZ_CALFQU010000043.1"/>
</dbReference>
<dbReference type="OrthoDB" id="5192391at2"/>
<organism evidence="1 2">
    <name type="scientific">Salana multivorans</name>
    <dbReference type="NCBI Taxonomy" id="120377"/>
    <lineage>
        <taxon>Bacteria</taxon>
        <taxon>Bacillati</taxon>
        <taxon>Actinomycetota</taxon>
        <taxon>Actinomycetes</taxon>
        <taxon>Micrococcales</taxon>
        <taxon>Beutenbergiaceae</taxon>
        <taxon>Salana</taxon>
    </lineage>
</organism>
<name>A0A3N2D7E3_9MICO</name>
<reference evidence="1 2" key="1">
    <citation type="submission" date="2018-11" db="EMBL/GenBank/DDBJ databases">
        <title>Sequencing the genomes of 1000 actinobacteria strains.</title>
        <authorList>
            <person name="Klenk H.-P."/>
        </authorList>
    </citation>
    <scope>NUCLEOTIDE SEQUENCE [LARGE SCALE GENOMIC DNA]</scope>
    <source>
        <strain evidence="1 2">DSM 13521</strain>
    </source>
</reference>
<dbReference type="Proteomes" id="UP000275356">
    <property type="component" value="Unassembled WGS sequence"/>
</dbReference>
<gene>
    <name evidence="1" type="ORF">EDD28_0268</name>
</gene>
<sequence length="216" mass="21780">MAPHSEGSAWEAAPAAATIARPPLWRSPRLLLGVLLVASAVVLGGWAVDRASGGTETLVARSDLTPGQRISLGDLEPVRMGWDGGSGVYLTELPPDAVVVSAVGAGELVPASAIGSAADVDGRPMAVPLPVGARAAAGEVVDLWVVTGGNRSLGDEATAELLAADVLVLGVESDTGPFRSGSGRIARILVPEDVVDRVLEAQAAGEELTVVERAGG</sequence>
<evidence type="ECO:0008006" key="3">
    <source>
        <dbReference type="Google" id="ProtNLM"/>
    </source>
</evidence>
<keyword evidence="2" id="KW-1185">Reference proteome</keyword>
<evidence type="ECO:0000313" key="1">
    <source>
        <dbReference type="EMBL" id="ROR95706.1"/>
    </source>
</evidence>
<comment type="caution">
    <text evidence="1">The sequence shown here is derived from an EMBL/GenBank/DDBJ whole genome shotgun (WGS) entry which is preliminary data.</text>
</comment>
<accession>A0A3N2D7E3</accession>
<proteinExistence type="predicted"/>
<dbReference type="EMBL" id="RKHQ01000001">
    <property type="protein sequence ID" value="ROR95706.1"/>
    <property type="molecule type" value="Genomic_DNA"/>
</dbReference>
<evidence type="ECO:0000313" key="2">
    <source>
        <dbReference type="Proteomes" id="UP000275356"/>
    </source>
</evidence>
<dbReference type="AlphaFoldDB" id="A0A3N2D7E3"/>